<keyword evidence="2" id="KW-0813">Transport</keyword>
<feature type="transmembrane region" description="Helical" evidence="7">
    <location>
        <begin position="196"/>
        <end position="216"/>
    </location>
</feature>
<keyword evidence="10" id="KW-1185">Reference proteome</keyword>
<evidence type="ECO:0000256" key="5">
    <source>
        <dbReference type="ARBA" id="ARBA00023136"/>
    </source>
</evidence>
<evidence type="ECO:0000313" key="10">
    <source>
        <dbReference type="Proteomes" id="UP000024404"/>
    </source>
</evidence>
<dbReference type="EMBL" id="CMVM020000343">
    <property type="status" value="NOT_ANNOTATED_CDS"/>
    <property type="molecule type" value="Genomic_DNA"/>
</dbReference>
<feature type="transmembrane region" description="Helical" evidence="7">
    <location>
        <begin position="498"/>
        <end position="516"/>
    </location>
</feature>
<feature type="transmembrane region" description="Helical" evidence="7">
    <location>
        <begin position="311"/>
        <end position="330"/>
    </location>
</feature>
<feature type="transmembrane region" description="Helical" evidence="7">
    <location>
        <begin position="139"/>
        <end position="161"/>
    </location>
</feature>
<evidence type="ECO:0000259" key="8">
    <source>
        <dbReference type="Pfam" id="PF01490"/>
    </source>
</evidence>
<name>A0A8R1XK67_ONCVO</name>
<feature type="region of interest" description="Disordered" evidence="6">
    <location>
        <begin position="16"/>
        <end position="39"/>
    </location>
</feature>
<feature type="domain" description="Amino acid transporter transmembrane" evidence="8">
    <location>
        <begin position="199"/>
        <end position="436"/>
    </location>
</feature>
<feature type="transmembrane region" description="Helical" evidence="7">
    <location>
        <begin position="425"/>
        <end position="447"/>
    </location>
</feature>
<dbReference type="InterPro" id="IPR013057">
    <property type="entry name" value="AA_transpt_TM"/>
</dbReference>
<reference evidence="10" key="1">
    <citation type="submission" date="2013-10" db="EMBL/GenBank/DDBJ databases">
        <title>Genome sequencing of Onchocerca volvulus.</title>
        <authorList>
            <person name="Cotton J."/>
            <person name="Tsai J."/>
            <person name="Stanley E."/>
            <person name="Tracey A."/>
            <person name="Holroyd N."/>
            <person name="Lustigman S."/>
            <person name="Berriman M."/>
        </authorList>
    </citation>
    <scope>NUCLEOTIDE SEQUENCE</scope>
</reference>
<keyword evidence="3 7" id="KW-0812">Transmembrane</keyword>
<feature type="transmembrane region" description="Helical" evidence="7">
    <location>
        <begin position="377"/>
        <end position="397"/>
    </location>
</feature>
<dbReference type="OMA" id="MTVSPIG"/>
<keyword evidence="4 7" id="KW-1133">Transmembrane helix</keyword>
<evidence type="ECO:0000256" key="4">
    <source>
        <dbReference type="ARBA" id="ARBA00022989"/>
    </source>
</evidence>
<proteinExistence type="predicted"/>
<dbReference type="AlphaFoldDB" id="A0A8R1XK67"/>
<protein>
    <submittedName>
        <fullName evidence="9">Aa_trans domain-containing protein</fullName>
    </submittedName>
</protein>
<dbReference type="PANTHER" id="PTHR48017">
    <property type="entry name" value="OS05G0424000 PROTEIN-RELATED"/>
    <property type="match status" value="1"/>
</dbReference>
<comment type="subcellular location">
    <subcellularLocation>
        <location evidence="1">Membrane</location>
    </subcellularLocation>
</comment>
<dbReference type="EnsemblMetazoa" id="OVOC10487.1">
    <property type="protein sequence ID" value="OVOC10487.1"/>
    <property type="gene ID" value="WBGene00247296"/>
</dbReference>
<evidence type="ECO:0000313" key="9">
    <source>
        <dbReference type="EnsemblMetazoa" id="OVOC10487.1"/>
    </source>
</evidence>
<feature type="transmembrane region" description="Helical" evidence="7">
    <location>
        <begin position="111"/>
        <end position="133"/>
    </location>
</feature>
<evidence type="ECO:0000256" key="6">
    <source>
        <dbReference type="SAM" id="MobiDB-lite"/>
    </source>
</evidence>
<evidence type="ECO:0000256" key="3">
    <source>
        <dbReference type="ARBA" id="ARBA00022692"/>
    </source>
</evidence>
<accession>A0A8R1XK67</accession>
<sequence>MDGTISTGYISEDEVPMATATSDDKKSQLVGTEDSTEKTPSGKIFSLKLNSNTFGYILKSLLSKNQIFKKFSLTTFQKQDETEKKTNKKLAENFKIEFGASSSEQRKGINWFLASMFILGDLVGGGVVAMPVAFIQTGFVLGILFMLIICIIFVITGWLLADTWEIMRERWPEYREHCRKPFSEMARRSMNKESEWAVLIAVLCTVIAIVMIIVGISLDFQDCYQETYYPSISIDAILSLGIFLFAFNGHQVFPTVQNDMRNPAEFKKSVFVGFIFVALLYMPLSAYSFLVYGNSMANSVINSLQIIWIRYVADLSIAIHCILAIIITVNPINLQLEDTFDVPNRFCFKRVLVRTGLLFVALFVSLSLPNFGAVMNIFGSTTVPCTCVVLPTLYNIYIKAATYDKDKDTWIKPTFLEVLRKTPKVLLSALIVINVITIICSLIATVMSVKEVIGVHYIPPCYILPFLTKKNRTKLEANVLNCCGKYMNISRFNYECSVPSYVLFLFIYLFFLKFKFYHRRLSSIYSIFLQNKFT</sequence>
<dbReference type="Pfam" id="PF01490">
    <property type="entry name" value="Aa_trans"/>
    <property type="match status" value="1"/>
</dbReference>
<organism evidence="9 10">
    <name type="scientific">Onchocerca volvulus</name>
    <dbReference type="NCBI Taxonomy" id="6282"/>
    <lineage>
        <taxon>Eukaryota</taxon>
        <taxon>Metazoa</taxon>
        <taxon>Ecdysozoa</taxon>
        <taxon>Nematoda</taxon>
        <taxon>Chromadorea</taxon>
        <taxon>Rhabditida</taxon>
        <taxon>Spirurina</taxon>
        <taxon>Spiruromorpha</taxon>
        <taxon>Filarioidea</taxon>
        <taxon>Onchocercidae</taxon>
        <taxon>Onchocerca</taxon>
    </lineage>
</organism>
<feature type="transmembrane region" description="Helical" evidence="7">
    <location>
        <begin position="228"/>
        <end position="249"/>
    </location>
</feature>
<keyword evidence="5 7" id="KW-0472">Membrane</keyword>
<feature type="transmembrane region" description="Helical" evidence="7">
    <location>
        <begin position="270"/>
        <end position="291"/>
    </location>
</feature>
<feature type="transmembrane region" description="Helical" evidence="7">
    <location>
        <begin position="351"/>
        <end position="371"/>
    </location>
</feature>
<dbReference type="GO" id="GO:0016020">
    <property type="term" value="C:membrane"/>
    <property type="evidence" value="ECO:0007669"/>
    <property type="project" value="UniProtKB-SubCell"/>
</dbReference>
<reference evidence="9" key="2">
    <citation type="submission" date="2022-06" db="UniProtKB">
        <authorList>
            <consortium name="EnsemblMetazoa"/>
        </authorList>
    </citation>
    <scope>IDENTIFICATION</scope>
</reference>
<evidence type="ECO:0000256" key="7">
    <source>
        <dbReference type="SAM" id="Phobius"/>
    </source>
</evidence>
<evidence type="ECO:0000256" key="2">
    <source>
        <dbReference type="ARBA" id="ARBA00022448"/>
    </source>
</evidence>
<evidence type="ECO:0000256" key="1">
    <source>
        <dbReference type="ARBA" id="ARBA00004370"/>
    </source>
</evidence>
<dbReference type="Proteomes" id="UP000024404">
    <property type="component" value="Unassembled WGS sequence"/>
</dbReference>